<dbReference type="OrthoDB" id="9790409at2"/>
<feature type="transmembrane region" description="Helical" evidence="1">
    <location>
        <begin position="38"/>
        <end position="57"/>
    </location>
</feature>
<dbReference type="Proteomes" id="UP000192360">
    <property type="component" value="Unassembled WGS sequence"/>
</dbReference>
<dbReference type="RefSeq" id="WP_084061414.1">
    <property type="nucleotide sequence ID" value="NZ_FWXO01000003.1"/>
</dbReference>
<keyword evidence="1" id="KW-0812">Transmembrane</keyword>
<name>A0A1W2APB7_9FLAO</name>
<organism evidence="2 3">
    <name type="scientific">Cellulophaga tyrosinoxydans</name>
    <dbReference type="NCBI Taxonomy" id="504486"/>
    <lineage>
        <taxon>Bacteria</taxon>
        <taxon>Pseudomonadati</taxon>
        <taxon>Bacteroidota</taxon>
        <taxon>Flavobacteriia</taxon>
        <taxon>Flavobacteriales</taxon>
        <taxon>Flavobacteriaceae</taxon>
        <taxon>Cellulophaga</taxon>
    </lineage>
</organism>
<sequence>MKFLKFLFVGIFFGIVLVKSEAVSWYRIFEMFKFQSFHMYGIIGSAVVLGALSLWLIRRLNVKSTEGQTIQLPEKEKNYTANIIGGAIFGLGWALAGACPGPMYILLGTGVFSMLIVIAAATLGTFVYGLLKGKLPH</sequence>
<evidence type="ECO:0000256" key="1">
    <source>
        <dbReference type="SAM" id="Phobius"/>
    </source>
</evidence>
<keyword evidence="1" id="KW-1133">Transmembrane helix</keyword>
<evidence type="ECO:0000313" key="2">
    <source>
        <dbReference type="EMBL" id="SMC62058.1"/>
    </source>
</evidence>
<dbReference type="EMBL" id="FWXO01000003">
    <property type="protein sequence ID" value="SMC62058.1"/>
    <property type="molecule type" value="Genomic_DNA"/>
</dbReference>
<keyword evidence="1" id="KW-0472">Membrane</keyword>
<evidence type="ECO:0000313" key="3">
    <source>
        <dbReference type="Proteomes" id="UP000192360"/>
    </source>
</evidence>
<keyword evidence="3" id="KW-1185">Reference proteome</keyword>
<accession>A0A1W2APB7</accession>
<gene>
    <name evidence="2" type="ORF">SAMN05660703_2070</name>
</gene>
<feature type="transmembrane region" description="Helical" evidence="1">
    <location>
        <begin position="104"/>
        <end position="131"/>
    </location>
</feature>
<proteinExistence type="predicted"/>
<reference evidence="2 3" key="1">
    <citation type="submission" date="2017-04" db="EMBL/GenBank/DDBJ databases">
        <authorList>
            <person name="Afonso C.L."/>
            <person name="Miller P.J."/>
            <person name="Scott M.A."/>
            <person name="Spackman E."/>
            <person name="Goraichik I."/>
            <person name="Dimitrov K.M."/>
            <person name="Suarez D.L."/>
            <person name="Swayne D.E."/>
        </authorList>
    </citation>
    <scope>NUCLEOTIDE SEQUENCE [LARGE SCALE GENOMIC DNA]</scope>
    <source>
        <strain evidence="2 3">DSM 21164</strain>
    </source>
</reference>
<feature type="transmembrane region" description="Helical" evidence="1">
    <location>
        <begin position="78"/>
        <end position="98"/>
    </location>
</feature>
<dbReference type="STRING" id="504486.SAMN05660703_2070"/>
<dbReference type="AlphaFoldDB" id="A0A1W2APB7"/>
<dbReference type="InterPro" id="IPR046513">
    <property type="entry name" value="DUF6691"/>
</dbReference>
<dbReference type="Pfam" id="PF20398">
    <property type="entry name" value="DUF6691"/>
    <property type="match status" value="1"/>
</dbReference>
<protein>
    <submittedName>
        <fullName evidence="2">Uncharacterized protein</fullName>
    </submittedName>
</protein>